<dbReference type="EMBL" id="GL378338">
    <property type="protein sequence ID" value="EFJ48813.1"/>
    <property type="molecule type" value="Genomic_DNA"/>
</dbReference>
<dbReference type="PANTHER" id="PTHR10625">
    <property type="entry name" value="HISTONE DEACETYLASE HDAC1-RELATED"/>
    <property type="match status" value="1"/>
</dbReference>
<dbReference type="InterPro" id="IPR023696">
    <property type="entry name" value="Ureohydrolase_dom_sf"/>
</dbReference>
<sequence length="428" mass="45538">MSSTADANYGPAPDGAAGPPKLPTRFSSLARLPPGSLSSAYADLCSGPWPGPCQLPVVYHPSYNISFFGVEKLHPFDSCKYGKVMSALKKQHVLREGQTVQPREASLEVLADVHTQDYLYRIHYHNFTIVQVTELAALSLLPNKLLQWRIVAPMKLHVGGTMLATGLALERGWAINIGGGMHHASSSRGMGWCPFDDIVLAVRRVRKAAGRLVVLYIDLDAHQGNGVERDFYIIDFYNARIFPLDDEAKPAIDIPVELRFGADDDEILGRLHAALAVAARTLPRPDLVIYNAGTDVLAGDPLGRLGMTAAGVVQRDEVVWRWCRDMARAPVVMALSGGYTRESAGVITASIRNLFEKFGLGVDDVAAGSGGSTVEASQAVAPAGPGEDGDKGGAGTPATAGGLEMQGGMWGEKVEVQANAADAGPVSN</sequence>
<dbReference type="STRING" id="3068.D8TUF1"/>
<dbReference type="PANTHER" id="PTHR10625:SF23">
    <property type="entry name" value="HISTONE DEACETYLASE 11"/>
    <property type="match status" value="1"/>
</dbReference>
<protein>
    <recommendedName>
        <fullName evidence="3">Histone deacetylase domain-containing protein</fullName>
    </recommendedName>
</protein>
<dbReference type="RefSeq" id="XP_002950145.1">
    <property type="nucleotide sequence ID" value="XM_002950099.1"/>
</dbReference>
<reference evidence="4 5" key="1">
    <citation type="journal article" date="2010" name="Science">
        <title>Genomic analysis of organismal complexity in the multicellular green alga Volvox carteri.</title>
        <authorList>
            <person name="Prochnik S.E."/>
            <person name="Umen J."/>
            <person name="Nedelcu A.M."/>
            <person name="Hallmann A."/>
            <person name="Miller S.M."/>
            <person name="Nishii I."/>
            <person name="Ferris P."/>
            <person name="Kuo A."/>
            <person name="Mitros T."/>
            <person name="Fritz-Laylin L.K."/>
            <person name="Hellsten U."/>
            <person name="Chapman J."/>
            <person name="Simakov O."/>
            <person name="Rensing S.A."/>
            <person name="Terry A."/>
            <person name="Pangilinan J."/>
            <person name="Kapitonov V."/>
            <person name="Jurka J."/>
            <person name="Salamov A."/>
            <person name="Shapiro H."/>
            <person name="Schmutz J."/>
            <person name="Grimwood J."/>
            <person name="Lindquist E."/>
            <person name="Lucas S."/>
            <person name="Grigoriev I.V."/>
            <person name="Schmitt R."/>
            <person name="Kirk D."/>
            <person name="Rokhsar D.S."/>
        </authorList>
    </citation>
    <scope>NUCLEOTIDE SEQUENCE [LARGE SCALE GENOMIC DNA]</scope>
    <source>
        <strain evidence="5">f. Nagariensis / Eve</strain>
    </source>
</reference>
<dbReference type="InterPro" id="IPR023801">
    <property type="entry name" value="His_deacetylse_dom"/>
</dbReference>
<dbReference type="KEGG" id="vcn:VOLCADRAFT_59975"/>
<dbReference type="eggNOG" id="KOG1344">
    <property type="taxonomic scope" value="Eukaryota"/>
</dbReference>
<evidence type="ECO:0000259" key="3">
    <source>
        <dbReference type="Pfam" id="PF00850"/>
    </source>
</evidence>
<evidence type="ECO:0000313" key="4">
    <source>
        <dbReference type="EMBL" id="EFJ48813.1"/>
    </source>
</evidence>
<proteinExistence type="predicted"/>
<gene>
    <name evidence="4" type="ORF">VOLCADRAFT_59975</name>
</gene>
<keyword evidence="5" id="KW-1185">Reference proteome</keyword>
<dbReference type="OrthoDB" id="437693at2759"/>
<dbReference type="Proteomes" id="UP000001058">
    <property type="component" value="Unassembled WGS sequence"/>
</dbReference>
<dbReference type="InterPro" id="IPR044150">
    <property type="entry name" value="HDAC_classIV"/>
</dbReference>
<dbReference type="Pfam" id="PF00850">
    <property type="entry name" value="Hist_deacetyl"/>
    <property type="match status" value="1"/>
</dbReference>
<dbReference type="GO" id="GO:0004407">
    <property type="term" value="F:histone deacetylase activity"/>
    <property type="evidence" value="ECO:0007669"/>
    <property type="project" value="InterPro"/>
</dbReference>
<dbReference type="FunCoup" id="D8TUF1">
    <property type="interactions" value="253"/>
</dbReference>
<organism evidence="5">
    <name type="scientific">Volvox carteri f. nagariensis</name>
    <dbReference type="NCBI Taxonomy" id="3068"/>
    <lineage>
        <taxon>Eukaryota</taxon>
        <taxon>Viridiplantae</taxon>
        <taxon>Chlorophyta</taxon>
        <taxon>core chlorophytes</taxon>
        <taxon>Chlorophyceae</taxon>
        <taxon>CS clade</taxon>
        <taxon>Chlamydomonadales</taxon>
        <taxon>Volvocaceae</taxon>
        <taxon>Volvox</taxon>
    </lineage>
</organism>
<keyword evidence="1" id="KW-0378">Hydrolase</keyword>
<dbReference type="CDD" id="cd09993">
    <property type="entry name" value="HDAC_classIV"/>
    <property type="match status" value="1"/>
</dbReference>
<feature type="region of interest" description="Disordered" evidence="2">
    <location>
        <begin position="1"/>
        <end position="25"/>
    </location>
</feature>
<feature type="domain" description="Histone deacetylase" evidence="3">
    <location>
        <begin position="74"/>
        <end position="348"/>
    </location>
</feature>
<dbReference type="GO" id="GO:0040029">
    <property type="term" value="P:epigenetic regulation of gene expression"/>
    <property type="evidence" value="ECO:0007669"/>
    <property type="project" value="TreeGrafter"/>
</dbReference>
<accession>D8TUF1</accession>
<dbReference type="SUPFAM" id="SSF52768">
    <property type="entry name" value="Arginase/deacetylase"/>
    <property type="match status" value="1"/>
</dbReference>
<dbReference type="GO" id="GO:0016787">
    <property type="term" value="F:hydrolase activity"/>
    <property type="evidence" value="ECO:0007669"/>
    <property type="project" value="UniProtKB-KW"/>
</dbReference>
<feature type="compositionally biased region" description="Low complexity" evidence="2">
    <location>
        <begin position="1"/>
        <end position="19"/>
    </location>
</feature>
<dbReference type="InterPro" id="IPR000286">
    <property type="entry name" value="HDACs"/>
</dbReference>
<feature type="region of interest" description="Disordered" evidence="2">
    <location>
        <begin position="376"/>
        <end position="428"/>
    </location>
</feature>
<dbReference type="InterPro" id="IPR037138">
    <property type="entry name" value="His_deacetylse_dom_sf"/>
</dbReference>
<evidence type="ECO:0000313" key="5">
    <source>
        <dbReference type="Proteomes" id="UP000001058"/>
    </source>
</evidence>
<dbReference type="GO" id="GO:0000118">
    <property type="term" value="C:histone deacetylase complex"/>
    <property type="evidence" value="ECO:0007669"/>
    <property type="project" value="TreeGrafter"/>
</dbReference>
<dbReference type="PRINTS" id="PR01270">
    <property type="entry name" value="HDASUPER"/>
</dbReference>
<dbReference type="InParanoid" id="D8TUF1"/>
<evidence type="ECO:0000256" key="2">
    <source>
        <dbReference type="SAM" id="MobiDB-lite"/>
    </source>
</evidence>
<dbReference type="GeneID" id="9619343"/>
<evidence type="ECO:0000256" key="1">
    <source>
        <dbReference type="ARBA" id="ARBA00022801"/>
    </source>
</evidence>
<name>D8TUF1_VOLCA</name>
<dbReference type="AlphaFoldDB" id="D8TUF1"/>
<dbReference type="Gene3D" id="3.40.800.20">
    <property type="entry name" value="Histone deacetylase domain"/>
    <property type="match status" value="1"/>
</dbReference>